<dbReference type="CDD" id="cd00067">
    <property type="entry name" value="GAL4"/>
    <property type="match status" value="1"/>
</dbReference>
<dbReference type="PANTHER" id="PTHR31069">
    <property type="entry name" value="OLEATE-ACTIVATED TRANSCRIPTION FACTOR 1-RELATED"/>
    <property type="match status" value="1"/>
</dbReference>
<keyword evidence="1" id="KW-0479">Metal-binding</keyword>
<gene>
    <name evidence="8" type="ORF">BKA67DRAFT_657790</name>
</gene>
<dbReference type="InterPro" id="IPR036864">
    <property type="entry name" value="Zn2-C6_fun-type_DNA-bd_sf"/>
</dbReference>
<keyword evidence="3" id="KW-0238">DNA-binding</keyword>
<dbReference type="SMART" id="SM00066">
    <property type="entry name" value="GAL4"/>
    <property type="match status" value="1"/>
</dbReference>
<evidence type="ECO:0000313" key="9">
    <source>
        <dbReference type="Proteomes" id="UP000758603"/>
    </source>
</evidence>
<organism evidence="8 9">
    <name type="scientific">Truncatella angustata</name>
    <dbReference type="NCBI Taxonomy" id="152316"/>
    <lineage>
        <taxon>Eukaryota</taxon>
        <taxon>Fungi</taxon>
        <taxon>Dikarya</taxon>
        <taxon>Ascomycota</taxon>
        <taxon>Pezizomycotina</taxon>
        <taxon>Sordariomycetes</taxon>
        <taxon>Xylariomycetidae</taxon>
        <taxon>Amphisphaeriales</taxon>
        <taxon>Sporocadaceae</taxon>
        <taxon>Truncatella</taxon>
    </lineage>
</organism>
<dbReference type="PROSITE" id="PS00463">
    <property type="entry name" value="ZN2_CY6_FUNGAL_1"/>
    <property type="match status" value="1"/>
</dbReference>
<evidence type="ECO:0000256" key="6">
    <source>
        <dbReference type="SAM" id="MobiDB-lite"/>
    </source>
</evidence>
<dbReference type="RefSeq" id="XP_045960155.1">
    <property type="nucleotide sequence ID" value="XM_046107171.1"/>
</dbReference>
<dbReference type="PROSITE" id="PS50048">
    <property type="entry name" value="ZN2_CY6_FUNGAL_2"/>
    <property type="match status" value="1"/>
</dbReference>
<accession>A0A9P8UPE7</accession>
<sequence>MIIDDTSIQAASASPTISIAQDRAPAATVRPKLRDSCHACASSKVKCQREKPTCCRCRERGLKCEYLAHRRSGRRKGIYKKSGTATLENVTPSSPIEQSWPTLDFWTHDDAQLSNLGMNHDYYPSPDSFDHSPTSFGMGFNDPVTIPLAFPLVSPPSIGLTSPTTPSSTTDQSSPNTGGFPDLTAVFSELWEDHWSTLEGNQIYLAANQQHDELLHTTSNSTSCLTRAFDLLTQLSTTTSRSCRACDAQPYVWGGNRPVTLSAVIAENRRVLHELSEILQCECSHDDDILTIQAMIVSKVMDSYTSVFHADPGACEDDLILPYPLSWRQPPLFDACPRSQQPYSKALLTGVREPLHIAAQSVLGELHRVQRLVAQMSERSKRIATGQDGSQVYNKSRAADKPPHLSSIPFGPVEANLRKKLGSLSLESINLLQQSGSPKR</sequence>
<feature type="region of interest" description="Disordered" evidence="6">
    <location>
        <begin position="157"/>
        <end position="179"/>
    </location>
</feature>
<comment type="caution">
    <text evidence="8">The sequence shown here is derived from an EMBL/GenBank/DDBJ whole genome shotgun (WGS) entry which is preliminary data.</text>
</comment>
<dbReference type="InterPro" id="IPR001138">
    <property type="entry name" value="Zn2Cys6_DnaBD"/>
</dbReference>
<dbReference type="InterPro" id="IPR013700">
    <property type="entry name" value="AflR"/>
</dbReference>
<dbReference type="Proteomes" id="UP000758603">
    <property type="component" value="Unassembled WGS sequence"/>
</dbReference>
<dbReference type="EMBL" id="JAGPXC010000003">
    <property type="protein sequence ID" value="KAH6655890.1"/>
    <property type="molecule type" value="Genomic_DNA"/>
</dbReference>
<dbReference type="GO" id="GO:0045122">
    <property type="term" value="P:aflatoxin biosynthetic process"/>
    <property type="evidence" value="ECO:0007669"/>
    <property type="project" value="InterPro"/>
</dbReference>
<dbReference type="Pfam" id="PF08493">
    <property type="entry name" value="AflR"/>
    <property type="match status" value="1"/>
</dbReference>
<protein>
    <recommendedName>
        <fullName evidence="7">Zn(2)-C6 fungal-type domain-containing protein</fullName>
    </recommendedName>
</protein>
<dbReference type="InterPro" id="IPR050675">
    <property type="entry name" value="OAF3"/>
</dbReference>
<evidence type="ECO:0000256" key="5">
    <source>
        <dbReference type="ARBA" id="ARBA00023242"/>
    </source>
</evidence>
<dbReference type="GeneID" id="70136062"/>
<dbReference type="GO" id="GO:0008270">
    <property type="term" value="F:zinc ion binding"/>
    <property type="evidence" value="ECO:0007669"/>
    <property type="project" value="InterPro"/>
</dbReference>
<feature type="domain" description="Zn(2)-C6 fungal-type" evidence="7">
    <location>
        <begin position="36"/>
        <end position="66"/>
    </location>
</feature>
<dbReference type="GO" id="GO:0005634">
    <property type="term" value="C:nucleus"/>
    <property type="evidence" value="ECO:0007669"/>
    <property type="project" value="InterPro"/>
</dbReference>
<feature type="region of interest" description="Disordered" evidence="6">
    <location>
        <begin position="383"/>
        <end position="411"/>
    </location>
</feature>
<proteinExistence type="predicted"/>
<dbReference type="Gene3D" id="4.10.240.10">
    <property type="entry name" value="Zn(2)-C6 fungal-type DNA-binding domain"/>
    <property type="match status" value="1"/>
</dbReference>
<dbReference type="Pfam" id="PF00172">
    <property type="entry name" value="Zn_clus"/>
    <property type="match status" value="1"/>
</dbReference>
<dbReference type="AlphaFoldDB" id="A0A9P8UPE7"/>
<dbReference type="SUPFAM" id="SSF57701">
    <property type="entry name" value="Zn2/Cys6 DNA-binding domain"/>
    <property type="match status" value="1"/>
</dbReference>
<evidence type="ECO:0000256" key="1">
    <source>
        <dbReference type="ARBA" id="ARBA00022723"/>
    </source>
</evidence>
<dbReference type="GO" id="GO:0003677">
    <property type="term" value="F:DNA binding"/>
    <property type="evidence" value="ECO:0007669"/>
    <property type="project" value="UniProtKB-KW"/>
</dbReference>
<dbReference type="PANTHER" id="PTHR31069:SF31">
    <property type="entry name" value="MONODICTYPHENONE CLUSTER TRANSCRIPTION FACTOR-RELATED"/>
    <property type="match status" value="1"/>
</dbReference>
<evidence type="ECO:0000313" key="8">
    <source>
        <dbReference type="EMBL" id="KAH6655890.1"/>
    </source>
</evidence>
<dbReference type="PRINTS" id="PR00755">
    <property type="entry name" value="AFLATOXINBRP"/>
</dbReference>
<evidence type="ECO:0000256" key="3">
    <source>
        <dbReference type="ARBA" id="ARBA00023125"/>
    </source>
</evidence>
<feature type="compositionally biased region" description="Low complexity" evidence="6">
    <location>
        <begin position="157"/>
        <end position="177"/>
    </location>
</feature>
<reference evidence="8" key="1">
    <citation type="journal article" date="2021" name="Nat. Commun.">
        <title>Genetic determinants of endophytism in the Arabidopsis root mycobiome.</title>
        <authorList>
            <person name="Mesny F."/>
            <person name="Miyauchi S."/>
            <person name="Thiergart T."/>
            <person name="Pickel B."/>
            <person name="Atanasova L."/>
            <person name="Karlsson M."/>
            <person name="Huettel B."/>
            <person name="Barry K.W."/>
            <person name="Haridas S."/>
            <person name="Chen C."/>
            <person name="Bauer D."/>
            <person name="Andreopoulos W."/>
            <person name="Pangilinan J."/>
            <person name="LaButti K."/>
            <person name="Riley R."/>
            <person name="Lipzen A."/>
            <person name="Clum A."/>
            <person name="Drula E."/>
            <person name="Henrissat B."/>
            <person name="Kohler A."/>
            <person name="Grigoriev I.V."/>
            <person name="Martin F.M."/>
            <person name="Hacquard S."/>
        </authorList>
    </citation>
    <scope>NUCLEOTIDE SEQUENCE</scope>
    <source>
        <strain evidence="8">MPI-SDFR-AT-0073</strain>
    </source>
</reference>
<keyword evidence="2" id="KW-0805">Transcription regulation</keyword>
<dbReference type="GO" id="GO:0000981">
    <property type="term" value="F:DNA-binding transcription factor activity, RNA polymerase II-specific"/>
    <property type="evidence" value="ECO:0007669"/>
    <property type="project" value="InterPro"/>
</dbReference>
<dbReference type="OrthoDB" id="2943660at2759"/>
<evidence type="ECO:0000256" key="2">
    <source>
        <dbReference type="ARBA" id="ARBA00023015"/>
    </source>
</evidence>
<keyword evidence="9" id="KW-1185">Reference proteome</keyword>
<keyword evidence="5" id="KW-0539">Nucleus</keyword>
<evidence type="ECO:0000259" key="7">
    <source>
        <dbReference type="PROSITE" id="PS50048"/>
    </source>
</evidence>
<keyword evidence="4" id="KW-0804">Transcription</keyword>
<evidence type="ECO:0000256" key="4">
    <source>
        <dbReference type="ARBA" id="ARBA00023163"/>
    </source>
</evidence>
<name>A0A9P8UPE7_9PEZI</name>